<evidence type="ECO:0000256" key="5">
    <source>
        <dbReference type="ARBA" id="ARBA00022840"/>
    </source>
</evidence>
<evidence type="ECO:0000256" key="6">
    <source>
        <dbReference type="ARBA" id="ARBA00031356"/>
    </source>
</evidence>
<keyword evidence="5" id="KW-0067">ATP-binding</keyword>
<evidence type="ECO:0000256" key="3">
    <source>
        <dbReference type="ARBA" id="ARBA00022749"/>
    </source>
</evidence>
<dbReference type="InterPro" id="IPR017926">
    <property type="entry name" value="GATASE"/>
</dbReference>
<name>A0A380NWH2_WEIVI</name>
<dbReference type="GO" id="GO:0003921">
    <property type="term" value="F:GMP synthase activity"/>
    <property type="evidence" value="ECO:0007669"/>
    <property type="project" value="TreeGrafter"/>
</dbReference>
<proteinExistence type="predicted"/>
<evidence type="ECO:0000313" key="8">
    <source>
        <dbReference type="EMBL" id="SUP52359.1"/>
    </source>
</evidence>
<gene>
    <name evidence="8" type="primary">guaA_3</name>
    <name evidence="8" type="ORF">NCTC13645_00244</name>
</gene>
<evidence type="ECO:0000256" key="2">
    <source>
        <dbReference type="ARBA" id="ARBA00022741"/>
    </source>
</evidence>
<dbReference type="SUPFAM" id="SSF52317">
    <property type="entry name" value="Class I glutamine amidotransferase-like"/>
    <property type="match status" value="1"/>
</dbReference>
<sequence length="97" mass="10724">MQLMAHMLPGGKVIAADNTAEYGETTIKVTDPETLLFADTPEEQTVLMSHGDKIEAIPDGFKVAATSEQTPFAAMEDREHNFYGVQFHPEVRQTETV</sequence>
<dbReference type="Gene3D" id="3.40.50.880">
    <property type="match status" value="1"/>
</dbReference>
<evidence type="ECO:0000313" key="9">
    <source>
        <dbReference type="Proteomes" id="UP000254621"/>
    </source>
</evidence>
<dbReference type="GO" id="GO:0005524">
    <property type="term" value="F:ATP binding"/>
    <property type="evidence" value="ECO:0007669"/>
    <property type="project" value="UniProtKB-KW"/>
</dbReference>
<protein>
    <recommendedName>
        <fullName evidence="6">Glutamine amidotransferase</fullName>
    </recommendedName>
</protein>
<dbReference type="PANTHER" id="PTHR11922:SF2">
    <property type="entry name" value="GMP SYNTHASE [GLUTAMINE-HYDROLYZING]"/>
    <property type="match status" value="1"/>
</dbReference>
<dbReference type="Proteomes" id="UP000254621">
    <property type="component" value="Unassembled WGS sequence"/>
</dbReference>
<keyword evidence="2" id="KW-0547">Nucleotide-binding</keyword>
<evidence type="ECO:0000259" key="7">
    <source>
        <dbReference type="Pfam" id="PF00117"/>
    </source>
</evidence>
<keyword evidence="3" id="KW-0332">GMP biosynthesis</keyword>
<dbReference type="Pfam" id="PF00117">
    <property type="entry name" value="GATase"/>
    <property type="match status" value="1"/>
</dbReference>
<feature type="domain" description="Glutamine amidotransferase" evidence="7">
    <location>
        <begin position="1"/>
        <end position="95"/>
    </location>
</feature>
<accession>A0A380NWH2</accession>
<dbReference type="EMBL" id="UHIV01000001">
    <property type="protein sequence ID" value="SUP52359.1"/>
    <property type="molecule type" value="Genomic_DNA"/>
</dbReference>
<keyword evidence="1 8" id="KW-0436">Ligase</keyword>
<evidence type="ECO:0000256" key="1">
    <source>
        <dbReference type="ARBA" id="ARBA00022598"/>
    </source>
</evidence>
<dbReference type="AlphaFoldDB" id="A0A380NWH2"/>
<organism evidence="8 9">
    <name type="scientific">Weissella viridescens</name>
    <name type="common">Lactobacillus viridescens</name>
    <dbReference type="NCBI Taxonomy" id="1629"/>
    <lineage>
        <taxon>Bacteria</taxon>
        <taxon>Bacillati</taxon>
        <taxon>Bacillota</taxon>
        <taxon>Bacilli</taxon>
        <taxon>Lactobacillales</taxon>
        <taxon>Lactobacillaceae</taxon>
        <taxon>Weissella</taxon>
    </lineage>
</organism>
<reference evidence="8 9" key="1">
    <citation type="submission" date="2018-06" db="EMBL/GenBank/DDBJ databases">
        <authorList>
            <consortium name="Pathogen Informatics"/>
            <person name="Doyle S."/>
        </authorList>
    </citation>
    <scope>NUCLEOTIDE SEQUENCE [LARGE SCALE GENOMIC DNA]</scope>
    <source>
        <strain evidence="8 9">NCTC13645</strain>
    </source>
</reference>
<dbReference type="GO" id="GO:0005829">
    <property type="term" value="C:cytosol"/>
    <property type="evidence" value="ECO:0007669"/>
    <property type="project" value="TreeGrafter"/>
</dbReference>
<dbReference type="InterPro" id="IPR029062">
    <property type="entry name" value="Class_I_gatase-like"/>
</dbReference>
<evidence type="ECO:0000256" key="4">
    <source>
        <dbReference type="ARBA" id="ARBA00022755"/>
    </source>
</evidence>
<dbReference type="PANTHER" id="PTHR11922">
    <property type="entry name" value="GMP SYNTHASE-RELATED"/>
    <property type="match status" value="1"/>
</dbReference>
<dbReference type="PROSITE" id="PS51273">
    <property type="entry name" value="GATASE_TYPE_1"/>
    <property type="match status" value="1"/>
</dbReference>
<keyword evidence="4" id="KW-0658">Purine biosynthesis</keyword>